<dbReference type="Proteomes" id="UP000095286">
    <property type="component" value="Unplaced"/>
</dbReference>
<evidence type="ECO:0000313" key="1">
    <source>
        <dbReference type="Proteomes" id="UP000095286"/>
    </source>
</evidence>
<evidence type="ECO:0000313" key="2">
    <source>
        <dbReference type="WBParaSite" id="RSKR_0000390200.1"/>
    </source>
</evidence>
<organism evidence="1 2">
    <name type="scientific">Rhabditophanes sp. KR3021</name>
    <dbReference type="NCBI Taxonomy" id="114890"/>
    <lineage>
        <taxon>Eukaryota</taxon>
        <taxon>Metazoa</taxon>
        <taxon>Ecdysozoa</taxon>
        <taxon>Nematoda</taxon>
        <taxon>Chromadorea</taxon>
        <taxon>Rhabditida</taxon>
        <taxon>Tylenchina</taxon>
        <taxon>Panagrolaimomorpha</taxon>
        <taxon>Strongyloidoidea</taxon>
        <taxon>Alloionematidae</taxon>
        <taxon>Rhabditophanes</taxon>
    </lineage>
</organism>
<dbReference type="WBParaSite" id="RSKR_0000390200.1">
    <property type="protein sequence ID" value="RSKR_0000390200.1"/>
    <property type="gene ID" value="RSKR_0000390200"/>
</dbReference>
<sequence length="179" mass="20219">MNSEVAGFLTIAGPMSANRFGYIINKDGITAVGHFMHYFPSTSEWITGKTQFYTLAKDCILEFYADATGSNAELIKIDGHNMDTLKYNRKPLPIFQNKYFQFIVKIKGYGLHTFENDGNYVAYVICKHVNGYYNANGYLTGFSQRVGYAHDDSMPFPCISIPLLSLILVVYIDVLFAMQ</sequence>
<reference evidence="2" key="1">
    <citation type="submission" date="2016-11" db="UniProtKB">
        <authorList>
            <consortium name="WormBaseParasite"/>
        </authorList>
    </citation>
    <scope>IDENTIFICATION</scope>
    <source>
        <strain evidence="2">KR3021</strain>
    </source>
</reference>
<proteinExistence type="predicted"/>
<accession>A0AC35TTS4</accession>
<name>A0AC35TTS4_9BILA</name>
<protein>
    <submittedName>
        <fullName evidence="2">CUB_2 domain-containing protein</fullName>
    </submittedName>
</protein>